<accession>A0ABW9N2E8</accession>
<dbReference type="RefSeq" id="WP_410024840.1">
    <property type="nucleotide sequence ID" value="NZ_JBGMEG010000036.1"/>
</dbReference>
<dbReference type="SUPFAM" id="SSF53850">
    <property type="entry name" value="Periplasmic binding protein-like II"/>
    <property type="match status" value="1"/>
</dbReference>
<reference evidence="1 2" key="1">
    <citation type="journal article" date="2025" name="Anaerobe">
        <title>Description of Anaerococcus kampingiae sp. nov., Anaerococcus groningensis sp. nov., Anaerococcus martiniensis sp. nov., and Anaerococcus cruorum sp. nov., isolated from human clinical specimens.</title>
        <authorList>
            <person name="Boiten K.E."/>
            <person name="Meijer J."/>
            <person name="van Wezel E.M."/>
            <person name="Veloo A.C.M."/>
        </authorList>
    </citation>
    <scope>NUCLEOTIDE SEQUENCE [LARGE SCALE GENOMIC DNA]</scope>
    <source>
        <strain evidence="1 2">ENR1011</strain>
    </source>
</reference>
<name>A0ABW9N2E8_9FIRM</name>
<sequence>MYTSGSPDTEKEALLIQEMLKEVGINLELLPMERATFIEKLLDPSNNDFEMALNGYVMGDNPDSYGSIFVTDVPENFSGYSNPEIDKLFDEAKSEMNDNKREEIYKKIQQTLVDDAVQYSTTNVKSIIAVNSEFGNIEEAEPAPIYMLEYFNKVTQK</sequence>
<evidence type="ECO:0000313" key="1">
    <source>
        <dbReference type="EMBL" id="MFO3718292.1"/>
    </source>
</evidence>
<gene>
    <name evidence="1" type="ORF">AB9Q04_08150</name>
</gene>
<proteinExistence type="predicted"/>
<keyword evidence="2" id="KW-1185">Reference proteome</keyword>
<protein>
    <submittedName>
        <fullName evidence="1">ABC transporter substrate-binding protein</fullName>
    </submittedName>
</protein>
<dbReference type="Proteomes" id="UP001637993">
    <property type="component" value="Unassembled WGS sequence"/>
</dbReference>
<dbReference type="PANTHER" id="PTHR30290:SF59">
    <property type="entry name" value="OLIGOPEPTIDE ABC TRANSPORTER,SUBSTRATE-BINDING PROTEIN"/>
    <property type="match status" value="1"/>
</dbReference>
<organism evidence="1 2">
    <name type="scientific">Anaerococcus groningensis</name>
    <dbReference type="NCBI Taxonomy" id="3115616"/>
    <lineage>
        <taxon>Bacteria</taxon>
        <taxon>Bacillati</taxon>
        <taxon>Bacillota</taxon>
        <taxon>Tissierellia</taxon>
        <taxon>Tissierellales</taxon>
        <taxon>Peptoniphilaceae</taxon>
        <taxon>Anaerococcus</taxon>
    </lineage>
</organism>
<dbReference type="InterPro" id="IPR039424">
    <property type="entry name" value="SBP_5"/>
</dbReference>
<feature type="non-terminal residue" evidence="1">
    <location>
        <position position="1"/>
    </location>
</feature>
<dbReference type="Gene3D" id="3.10.105.10">
    <property type="entry name" value="Dipeptide-binding Protein, Domain 3"/>
    <property type="match status" value="1"/>
</dbReference>
<dbReference type="PANTHER" id="PTHR30290">
    <property type="entry name" value="PERIPLASMIC BINDING COMPONENT OF ABC TRANSPORTER"/>
    <property type="match status" value="1"/>
</dbReference>
<evidence type="ECO:0000313" key="2">
    <source>
        <dbReference type="Proteomes" id="UP001637993"/>
    </source>
</evidence>
<comment type="caution">
    <text evidence="1">The sequence shown here is derived from an EMBL/GenBank/DDBJ whole genome shotgun (WGS) entry which is preliminary data.</text>
</comment>
<dbReference type="EMBL" id="JBGMEG010000036">
    <property type="protein sequence ID" value="MFO3718292.1"/>
    <property type="molecule type" value="Genomic_DNA"/>
</dbReference>